<evidence type="ECO:0000313" key="2">
    <source>
        <dbReference type="Proteomes" id="UP000542742"/>
    </source>
</evidence>
<dbReference type="RefSeq" id="WP_184950075.1">
    <property type="nucleotide sequence ID" value="NZ_BOMC01000006.1"/>
</dbReference>
<gene>
    <name evidence="1" type="ORF">BKA14_001379</name>
</gene>
<accession>A0A7W7CMF3</accession>
<proteinExistence type="predicted"/>
<evidence type="ECO:0000313" key="1">
    <source>
        <dbReference type="EMBL" id="MBB4691231.1"/>
    </source>
</evidence>
<organism evidence="1 2">
    <name type="scientific">Paractinoplanes abujensis</name>
    <dbReference type="NCBI Taxonomy" id="882441"/>
    <lineage>
        <taxon>Bacteria</taxon>
        <taxon>Bacillati</taxon>
        <taxon>Actinomycetota</taxon>
        <taxon>Actinomycetes</taxon>
        <taxon>Micromonosporales</taxon>
        <taxon>Micromonosporaceae</taxon>
        <taxon>Paractinoplanes</taxon>
    </lineage>
</organism>
<reference evidence="1 2" key="1">
    <citation type="submission" date="2020-08" db="EMBL/GenBank/DDBJ databases">
        <title>Sequencing the genomes of 1000 actinobacteria strains.</title>
        <authorList>
            <person name="Klenk H.-P."/>
        </authorList>
    </citation>
    <scope>NUCLEOTIDE SEQUENCE [LARGE SCALE GENOMIC DNA]</scope>
    <source>
        <strain evidence="1 2">DSM 45518</strain>
    </source>
</reference>
<comment type="caution">
    <text evidence="1">The sequence shown here is derived from an EMBL/GenBank/DDBJ whole genome shotgun (WGS) entry which is preliminary data.</text>
</comment>
<dbReference type="AlphaFoldDB" id="A0A7W7CMF3"/>
<name>A0A7W7CMF3_9ACTN</name>
<dbReference type="Proteomes" id="UP000542742">
    <property type="component" value="Unassembled WGS sequence"/>
</dbReference>
<protein>
    <submittedName>
        <fullName evidence="1">Uncharacterized protein</fullName>
    </submittedName>
</protein>
<keyword evidence="2" id="KW-1185">Reference proteome</keyword>
<dbReference type="EMBL" id="JACHMF010000001">
    <property type="protein sequence ID" value="MBB4691231.1"/>
    <property type="molecule type" value="Genomic_DNA"/>
</dbReference>
<sequence length="217" mass="22785">MFVFGDEDSSARRFGPVTLGVLALVVALSVAAALWHPERGSETAAPTPAGSLDPLAVCRQNVQDAGLSISLYDSAEPLDARKLVEGKLRWEAQHCGPLVADDPDRLQLADPWLVTAKAEQINTGVDRAICPDPAACTQARQKSGEDVSKVRAALDGLGYPAAEVRLPEPADGVPLSSVLYGVPLDQSACLVAYARIGEGTVHLPPVGRLTSGTCLRP</sequence>